<protein>
    <submittedName>
        <fullName evidence="10">Cellulose synthase/poly-beta-1,6-N-acetylglucosamine synthase-like glycosyltransferase</fullName>
    </submittedName>
</protein>
<gene>
    <name evidence="10" type="ORF">HNQ75_001716</name>
</gene>
<evidence type="ECO:0000313" key="11">
    <source>
        <dbReference type="Proteomes" id="UP000535501"/>
    </source>
</evidence>
<accession>A0A7X0DCC5</accession>
<dbReference type="InterPro" id="IPR029044">
    <property type="entry name" value="Nucleotide-diphossugar_trans"/>
</dbReference>
<dbReference type="RefSeq" id="WP_077547501.1">
    <property type="nucleotide sequence ID" value="NZ_JACHEJ010000003.1"/>
</dbReference>
<dbReference type="PANTHER" id="PTHR43867:SF2">
    <property type="entry name" value="CELLULOSE SYNTHASE CATALYTIC SUBUNIT A [UDP-FORMING]"/>
    <property type="match status" value="1"/>
</dbReference>
<evidence type="ECO:0000256" key="3">
    <source>
        <dbReference type="ARBA" id="ARBA00022679"/>
    </source>
</evidence>
<dbReference type="SUPFAM" id="SSF53448">
    <property type="entry name" value="Nucleotide-diphospho-sugar transferases"/>
    <property type="match status" value="1"/>
</dbReference>
<dbReference type="Pfam" id="PF13632">
    <property type="entry name" value="Glyco_trans_2_3"/>
    <property type="match status" value="1"/>
</dbReference>
<keyword evidence="5 8" id="KW-1133">Transmembrane helix</keyword>
<organism evidence="10 11">
    <name type="scientific">Pseudorhizobium flavum</name>
    <dbReference type="NCBI Taxonomy" id="1335061"/>
    <lineage>
        <taxon>Bacteria</taxon>
        <taxon>Pseudomonadati</taxon>
        <taxon>Pseudomonadota</taxon>
        <taxon>Alphaproteobacteria</taxon>
        <taxon>Hyphomicrobiales</taxon>
        <taxon>Rhizobiaceae</taxon>
        <taxon>Rhizobium/Agrobacterium group</taxon>
        <taxon>Pseudorhizobium</taxon>
    </lineage>
</organism>
<dbReference type="GO" id="GO:0016020">
    <property type="term" value="C:membrane"/>
    <property type="evidence" value="ECO:0007669"/>
    <property type="project" value="UniProtKB-SubCell"/>
</dbReference>
<evidence type="ECO:0000256" key="2">
    <source>
        <dbReference type="ARBA" id="ARBA00022676"/>
    </source>
</evidence>
<sequence length="637" mass="70888">MRLGEYSQAPSLRGGDSGHDGRVPETAAQRDLDAASAPAGEAAALQSLGFSKPLVEAIAAKARHHGTSLEQELLHHPGIEEHAYYGAMARFLRLPFLERIDSAIVVDSEHADTQLRRPTMIRLQHQRQAPQMAVIPRAARLGDLAATLANRPSLREGLVVTTPTALRAAVWEAGALRRVRHTIGELFDQRQDLSARIVLMGGQGFVAGLLTATLVACALAEPGLFFSFLHPALSYLYLFGLILRIMALLHHRQRHETQVHDVTGPLPCYTILVALYREAAIARQLVDGLKRIDWPSPLLDIKLVCEADDRETIDALRAQMLPANFEIVEVPPAAPRTKPKALTYALNGVRGDYLVIYDAEDRPHPRQLREAYCRFCELPAEVACLQAPLVISNAKASWISALFALEYSALFRALLPWLANHRMPIPLGGTSNHFRVAALREVGGWDPFNVTEDADLGLRLFRLGYRADVLQRPTQEDAPTTRAVWMGQRTRWFKGWVQTWLVLMRQPGRLAAQMGLRNVLIFQLLIGGMLLSSLLHPLIFVFLVEGVFAMLAAPADAIPARVLMLFVVDAVNIFGSYLIFVTLGIKAMTDDEQRQIGMRWTGVPLYWLLTSIASWKAVMELRAKPFFWQKTPHQPSS</sequence>
<evidence type="ECO:0000313" key="10">
    <source>
        <dbReference type="EMBL" id="MBB6179748.1"/>
    </source>
</evidence>
<keyword evidence="6 8" id="KW-0472">Membrane</keyword>
<evidence type="ECO:0000256" key="8">
    <source>
        <dbReference type="SAM" id="Phobius"/>
    </source>
</evidence>
<evidence type="ECO:0000256" key="4">
    <source>
        <dbReference type="ARBA" id="ARBA00022692"/>
    </source>
</evidence>
<comment type="caution">
    <text evidence="10">The sequence shown here is derived from an EMBL/GenBank/DDBJ whole genome shotgun (WGS) entry which is preliminary data.</text>
</comment>
<comment type="subcellular location">
    <subcellularLocation>
        <location evidence="1">Membrane</location>
        <topology evidence="1">Multi-pass membrane protein</topology>
    </subcellularLocation>
</comment>
<feature type="transmembrane region" description="Helical" evidence="8">
    <location>
        <begin position="597"/>
        <end position="618"/>
    </location>
</feature>
<evidence type="ECO:0000256" key="5">
    <source>
        <dbReference type="ARBA" id="ARBA00022989"/>
    </source>
</evidence>
<keyword evidence="11" id="KW-1185">Reference proteome</keyword>
<keyword evidence="4 8" id="KW-0812">Transmembrane</keyword>
<keyword evidence="3 10" id="KW-0808">Transferase</keyword>
<reference evidence="10 11" key="1">
    <citation type="submission" date="2020-08" db="EMBL/GenBank/DDBJ databases">
        <title>Genomic Encyclopedia of Type Strains, Phase IV (KMG-IV): sequencing the most valuable type-strain genomes for metagenomic binning, comparative biology and taxonomic classification.</title>
        <authorList>
            <person name="Goeker M."/>
        </authorList>
    </citation>
    <scope>NUCLEOTIDE SEQUENCE [LARGE SCALE GENOMIC DNA]</scope>
    <source>
        <strain evidence="10 11">DSM 102134</strain>
    </source>
</reference>
<dbReference type="GO" id="GO:0016757">
    <property type="term" value="F:glycosyltransferase activity"/>
    <property type="evidence" value="ECO:0007669"/>
    <property type="project" value="UniProtKB-KW"/>
</dbReference>
<feature type="transmembrane region" description="Helical" evidence="8">
    <location>
        <begin position="197"/>
        <end position="220"/>
    </location>
</feature>
<dbReference type="InterPro" id="IPR001173">
    <property type="entry name" value="Glyco_trans_2-like"/>
</dbReference>
<dbReference type="AlphaFoldDB" id="A0A7X0DCC5"/>
<feature type="transmembrane region" description="Helical" evidence="8">
    <location>
        <begin position="232"/>
        <end position="249"/>
    </location>
</feature>
<evidence type="ECO:0000259" key="9">
    <source>
        <dbReference type="Pfam" id="PF13632"/>
    </source>
</evidence>
<evidence type="ECO:0000256" key="1">
    <source>
        <dbReference type="ARBA" id="ARBA00004141"/>
    </source>
</evidence>
<proteinExistence type="predicted"/>
<feature type="transmembrane region" description="Helical" evidence="8">
    <location>
        <begin position="519"/>
        <end position="543"/>
    </location>
</feature>
<dbReference type="EMBL" id="JACHEJ010000003">
    <property type="protein sequence ID" value="MBB6179748.1"/>
    <property type="molecule type" value="Genomic_DNA"/>
</dbReference>
<dbReference type="PANTHER" id="PTHR43867">
    <property type="entry name" value="CELLULOSE SYNTHASE CATALYTIC SUBUNIT A [UDP-FORMING]"/>
    <property type="match status" value="1"/>
</dbReference>
<feature type="region of interest" description="Disordered" evidence="7">
    <location>
        <begin position="1"/>
        <end position="24"/>
    </location>
</feature>
<keyword evidence="2" id="KW-0328">Glycosyltransferase</keyword>
<name>A0A7X0DCC5_9HYPH</name>
<dbReference type="Gene3D" id="3.90.550.10">
    <property type="entry name" value="Spore Coat Polysaccharide Biosynthesis Protein SpsA, Chain A"/>
    <property type="match status" value="1"/>
</dbReference>
<feature type="domain" description="Glycosyltransferase 2-like" evidence="9">
    <location>
        <begin position="354"/>
        <end position="543"/>
    </location>
</feature>
<evidence type="ECO:0000256" key="6">
    <source>
        <dbReference type="ARBA" id="ARBA00023136"/>
    </source>
</evidence>
<dbReference type="InterPro" id="IPR050321">
    <property type="entry name" value="Glycosyltr_2/OpgH_subfam"/>
</dbReference>
<dbReference type="Proteomes" id="UP000535501">
    <property type="component" value="Unassembled WGS sequence"/>
</dbReference>
<feature type="transmembrane region" description="Helical" evidence="8">
    <location>
        <begin position="563"/>
        <end position="585"/>
    </location>
</feature>
<evidence type="ECO:0000256" key="7">
    <source>
        <dbReference type="SAM" id="MobiDB-lite"/>
    </source>
</evidence>